<dbReference type="Proteomes" id="UP001460679">
    <property type="component" value="Chromosome"/>
</dbReference>
<keyword evidence="1" id="KW-1133">Transmembrane helix</keyword>
<keyword evidence="1" id="KW-0472">Membrane</keyword>
<sequence length="669" mass="78794">MEVTSNFFDEINDEKLKATTHDYGNFVISDLLIEDFSNLETLWFYKTNEKGERYIDIFRATANNGAYNADYQTVKDSLTKQLKIYLLKAVNDKEKQYWAEINKHFANVLESERNFWIYNLPLVNFATQVKLLTNSGDASEMKQLDYFISNTKLDKNNYEIIKDYDSFKKIDKGFLIELFCSNITIYRFLSKVFSIPEEELFWYNKSQIIELANKISEFKNESYFLEKEINKFIKLIEIIFDNQSNNNSYDDTVELKREYKRPVNEFENKTKQLKSSFTKTIVMASIFLVLLIALPIVASVIINKNIININWEYKNYIPLMVAGLIFILMSIFVGISNAKTFSLNKDLRKMLSNDKLETIEEKYKTQEVLKDKKILLNVLKDKKINNLIKIALIIIAVFGFIGSLFKLPLFFKSKMEPFYLELEKHGNFPRIKLQKTESGNIKIEIYQPFFLFDYIGEDYSTMSIDKLEQVVKEQFVINNESKKEEIQTKYSLLKDNIQSEPQVIYYAEYKNGLKHGKEIQLVKNDFNEEVWEFNSYVNGSLNGPCYVLNKNWIFSTKITNSQLLLVSKNYEDGKLHGNWMELEWDSMNKQLYFKTIIEYEKGLKHGFEGKFDVNRNPLVNGKAYLNGKEINTKEYEQLTGRKFEDLPRTKKIFIGEVENVRFQKDSNIL</sequence>
<reference evidence="2" key="1">
    <citation type="submission" date="2024-03" db="EMBL/GenBank/DDBJ databases">
        <title>Complete genome sequence of Mycoplasma gypis type strain B1/T1.</title>
        <authorList>
            <person name="Spergser J."/>
        </authorList>
    </citation>
    <scope>NUCLEOTIDE SEQUENCE [LARGE SCALE GENOMIC DNA]</scope>
    <source>
        <strain evidence="2">B1/T1</strain>
    </source>
</reference>
<feature type="transmembrane region" description="Helical" evidence="1">
    <location>
        <begin position="315"/>
        <end position="335"/>
    </location>
</feature>
<proteinExistence type="predicted"/>
<evidence type="ECO:0000256" key="1">
    <source>
        <dbReference type="SAM" id="Phobius"/>
    </source>
</evidence>
<evidence type="ECO:0000313" key="2">
    <source>
        <dbReference type="EMBL" id="WXL28244.1"/>
    </source>
</evidence>
<evidence type="ECO:0000313" key="3">
    <source>
        <dbReference type="Proteomes" id="UP001460679"/>
    </source>
</evidence>
<gene>
    <name evidence="2" type="ORF">WG616_02630</name>
</gene>
<organism evidence="2 3">
    <name type="scientific">[Mycoplasma] gypis</name>
    <dbReference type="NCBI Taxonomy" id="92404"/>
    <lineage>
        <taxon>Bacteria</taxon>
        <taxon>Bacillati</taxon>
        <taxon>Mycoplasmatota</taxon>
        <taxon>Mycoplasmoidales</taxon>
        <taxon>Metamycoplasmataceae</taxon>
        <taxon>Metamycoplasma</taxon>
    </lineage>
</organism>
<keyword evidence="1" id="KW-0812">Transmembrane</keyword>
<accession>A0ABZ2RMG3</accession>
<name>A0ABZ2RMG3_9BACT</name>
<protein>
    <recommendedName>
        <fullName evidence="4">DUF31 domain-containing protein</fullName>
    </recommendedName>
</protein>
<feature type="transmembrane region" description="Helical" evidence="1">
    <location>
        <begin position="387"/>
        <end position="405"/>
    </location>
</feature>
<dbReference type="EMBL" id="CP148066">
    <property type="protein sequence ID" value="WXL28244.1"/>
    <property type="molecule type" value="Genomic_DNA"/>
</dbReference>
<keyword evidence="3" id="KW-1185">Reference proteome</keyword>
<dbReference type="RefSeq" id="WP_205498204.1">
    <property type="nucleotide sequence ID" value="NZ_CP148066.1"/>
</dbReference>
<feature type="transmembrane region" description="Helical" evidence="1">
    <location>
        <begin position="281"/>
        <end position="303"/>
    </location>
</feature>
<evidence type="ECO:0008006" key="4">
    <source>
        <dbReference type="Google" id="ProtNLM"/>
    </source>
</evidence>